<feature type="active site" description="Proton acceptor" evidence="12">
    <location>
        <position position="402"/>
    </location>
</feature>
<dbReference type="GO" id="GO:0005777">
    <property type="term" value="C:peroxisome"/>
    <property type="evidence" value="ECO:0007669"/>
    <property type="project" value="UniProtKB-SubCell"/>
</dbReference>
<dbReference type="InterPro" id="IPR055060">
    <property type="entry name" value="ACOX_C_alpha1"/>
</dbReference>
<name>A0AAD4KZR1_9EURO</name>
<dbReference type="FunFam" id="2.40.110.10:FF:000050">
    <property type="entry name" value="Acyl-coenzyme A oxidase"/>
    <property type="match status" value="1"/>
</dbReference>
<dbReference type="SUPFAM" id="SSF47203">
    <property type="entry name" value="Acyl-CoA dehydrogenase C-terminal domain-like"/>
    <property type="match status" value="2"/>
</dbReference>
<dbReference type="InterPro" id="IPR002655">
    <property type="entry name" value="Acyl-CoA_oxidase_C"/>
</dbReference>
<comment type="catalytic activity">
    <reaction evidence="1">
        <text>a 2,3-saturated acyl-CoA + O2 = a (2E)-enoyl-CoA + H2O2</text>
        <dbReference type="Rhea" id="RHEA:38959"/>
        <dbReference type="ChEBI" id="CHEBI:15379"/>
        <dbReference type="ChEBI" id="CHEBI:16240"/>
        <dbReference type="ChEBI" id="CHEBI:58856"/>
        <dbReference type="ChEBI" id="CHEBI:65111"/>
        <dbReference type="EC" id="1.3.3.6"/>
    </reaction>
</comment>
<dbReference type="SUPFAM" id="SSF56645">
    <property type="entry name" value="Acyl-CoA dehydrogenase NM domain-like"/>
    <property type="match status" value="1"/>
</dbReference>
<keyword evidence="6 11" id="KW-0274">FAD</keyword>
<evidence type="ECO:0000256" key="10">
    <source>
        <dbReference type="ARBA" id="ARBA00023140"/>
    </source>
</evidence>
<feature type="binding site" evidence="13">
    <location>
        <position position="124"/>
    </location>
    <ligand>
        <name>FAD</name>
        <dbReference type="ChEBI" id="CHEBI:57692"/>
    </ligand>
</feature>
<keyword evidence="9" id="KW-0443">Lipid metabolism</keyword>
<dbReference type="RefSeq" id="XP_046074802.1">
    <property type="nucleotide sequence ID" value="XM_046221742.1"/>
</dbReference>
<comment type="similarity">
    <text evidence="4 11">Belongs to the acyl-CoA oxidase family.</text>
</comment>
<keyword evidence="18" id="KW-1185">Reference proteome</keyword>
<sequence length="632" mass="70635">MEPSTTPLAQYIWGEENLQRRIEVLKELEHHPVLSVKVNLAGLSRRDNWAVRVQQAQALVELYFRKGWSQEHFLTSNRILGDMPSAPQFRIFIKNLQAQMSPEQKAYWVPKAERFEILGCYAQTEVGHGSNLGGIETRATFDPETDEFILESPTVTSSKIWIGALGAWATHAIVVARLIVKDKEFGNHLFFVQVRDLKTHDVLPGITIYEQRDKTLGTIRGIDNGVMRFFGHRIPRSHMFAGSSSLSRDGTYSPPRNKSHSYTSMIIIRGLLSSELAFDAMRCLYIAAYYTAFRRQFGANGPGQEESPVIQYASVKNRLFSAIAREVTIILNGRQITAAIESGIGSSLDNLHIMTVGGKVYASEHAARDVEVARLLCGGHGHHESAGFGAPYALLSASRTYEGDSYVISLQLGRAIIKNWARAEEDQLPALAYLRRVKNPSAYQQRVGQGKNTNWYDPAVQEDVLEQRVALLAGGFLADEKEGKDTSFQVLELTMAHTDLHYMRGLYAALESAPPESQVALKALANLYIFDTITRGLSTFAGSSYLSLSDLQGLKASLEKSVADFEPHLYTILEAFSFTPLETKSTLCPVDKTPYEAIVDWSKGSELNDNTFMRPVILDVRSMWKKFEQPKL</sequence>
<evidence type="ECO:0000256" key="2">
    <source>
        <dbReference type="ARBA" id="ARBA00001974"/>
    </source>
</evidence>
<dbReference type="PANTHER" id="PTHR10909">
    <property type="entry name" value="ELECTRON TRANSPORT OXIDOREDUCTASE"/>
    <property type="match status" value="1"/>
</dbReference>
<dbReference type="InterPro" id="IPR009100">
    <property type="entry name" value="AcylCoA_DH/oxidase_NM_dom_sf"/>
</dbReference>
<dbReference type="EMBL" id="JAJTJA010000004">
    <property type="protein sequence ID" value="KAH8701096.1"/>
    <property type="molecule type" value="Genomic_DNA"/>
</dbReference>
<evidence type="ECO:0000256" key="11">
    <source>
        <dbReference type="PIRNR" id="PIRNR000168"/>
    </source>
</evidence>
<dbReference type="InterPro" id="IPR012258">
    <property type="entry name" value="Acyl-CoA_oxidase"/>
</dbReference>
<evidence type="ECO:0000259" key="14">
    <source>
        <dbReference type="Pfam" id="PF01756"/>
    </source>
</evidence>
<evidence type="ECO:0000256" key="7">
    <source>
        <dbReference type="ARBA" id="ARBA00022832"/>
    </source>
</evidence>
<organism evidence="17 18">
    <name type="scientific">Talaromyces proteolyticus</name>
    <dbReference type="NCBI Taxonomy" id="1131652"/>
    <lineage>
        <taxon>Eukaryota</taxon>
        <taxon>Fungi</taxon>
        <taxon>Dikarya</taxon>
        <taxon>Ascomycota</taxon>
        <taxon>Pezizomycotina</taxon>
        <taxon>Eurotiomycetes</taxon>
        <taxon>Eurotiomycetidae</taxon>
        <taxon>Eurotiales</taxon>
        <taxon>Trichocomaceae</taxon>
        <taxon>Talaromyces</taxon>
        <taxon>Talaromyces sect. Bacilispori</taxon>
    </lineage>
</organism>
<keyword evidence="8" id="KW-0560">Oxidoreductase</keyword>
<evidence type="ECO:0000256" key="13">
    <source>
        <dbReference type="PIRSR" id="PIRSR000168-2"/>
    </source>
</evidence>
<dbReference type="Gene3D" id="1.20.140.10">
    <property type="entry name" value="Butyryl-CoA Dehydrogenase, subunit A, domain 3"/>
    <property type="match status" value="2"/>
</dbReference>
<dbReference type="Gene3D" id="1.10.540.10">
    <property type="entry name" value="Acyl-CoA dehydrogenase/oxidase, N-terminal domain"/>
    <property type="match status" value="1"/>
</dbReference>
<dbReference type="InterPro" id="IPR046373">
    <property type="entry name" value="Acyl-CoA_Oxase/DH_mid-dom_sf"/>
</dbReference>
<gene>
    <name evidence="17" type="ORF">BGW36DRAFT_448022</name>
</gene>
<dbReference type="GeneID" id="70252029"/>
<evidence type="ECO:0000256" key="4">
    <source>
        <dbReference type="ARBA" id="ARBA00006288"/>
    </source>
</evidence>
<dbReference type="GO" id="GO:0071949">
    <property type="term" value="F:FAD binding"/>
    <property type="evidence" value="ECO:0007669"/>
    <property type="project" value="InterPro"/>
</dbReference>
<feature type="domain" description="Acyl-CoA oxidase C-alpha1" evidence="16">
    <location>
        <begin position="262"/>
        <end position="417"/>
    </location>
</feature>
<dbReference type="InterPro" id="IPR037069">
    <property type="entry name" value="AcylCoA_DH/ox_N_sf"/>
</dbReference>
<dbReference type="GO" id="GO:0003997">
    <property type="term" value="F:acyl-CoA oxidase activity"/>
    <property type="evidence" value="ECO:0007669"/>
    <property type="project" value="UniProtKB-EC"/>
</dbReference>
<evidence type="ECO:0000256" key="8">
    <source>
        <dbReference type="ARBA" id="ARBA00023002"/>
    </source>
</evidence>
<evidence type="ECO:0000259" key="15">
    <source>
        <dbReference type="Pfam" id="PF14749"/>
    </source>
</evidence>
<dbReference type="Proteomes" id="UP001201262">
    <property type="component" value="Unassembled WGS sequence"/>
</dbReference>
<evidence type="ECO:0000313" key="17">
    <source>
        <dbReference type="EMBL" id="KAH8701096.1"/>
    </source>
</evidence>
<dbReference type="GO" id="GO:0033540">
    <property type="term" value="P:fatty acid beta-oxidation using acyl-CoA oxidase"/>
    <property type="evidence" value="ECO:0007669"/>
    <property type="project" value="TreeGrafter"/>
</dbReference>
<keyword evidence="7" id="KW-0276">Fatty acid metabolism</keyword>
<accession>A0AAD4KZR1</accession>
<protein>
    <recommendedName>
        <fullName evidence="11">Acyl-coenzyme A oxidase</fullName>
    </recommendedName>
</protein>
<dbReference type="GO" id="GO:0055088">
    <property type="term" value="P:lipid homeostasis"/>
    <property type="evidence" value="ECO:0007669"/>
    <property type="project" value="TreeGrafter"/>
</dbReference>
<comment type="caution">
    <text evidence="17">The sequence shown here is derived from an EMBL/GenBank/DDBJ whole genome shotgun (WGS) entry which is preliminary data.</text>
</comment>
<evidence type="ECO:0000256" key="6">
    <source>
        <dbReference type="ARBA" id="ARBA00022827"/>
    </source>
</evidence>
<dbReference type="Pfam" id="PF01756">
    <property type="entry name" value="ACOX"/>
    <property type="match status" value="1"/>
</dbReference>
<evidence type="ECO:0000256" key="9">
    <source>
        <dbReference type="ARBA" id="ARBA00023098"/>
    </source>
</evidence>
<feature type="domain" description="Acyl-coenzyme A oxidase N-terminal" evidence="15">
    <location>
        <begin position="6"/>
        <end position="118"/>
    </location>
</feature>
<dbReference type="GO" id="GO:0005504">
    <property type="term" value="F:fatty acid binding"/>
    <property type="evidence" value="ECO:0007669"/>
    <property type="project" value="TreeGrafter"/>
</dbReference>
<dbReference type="PIRSF" id="PIRSF000168">
    <property type="entry name" value="Acyl-CoA_oxidase"/>
    <property type="match status" value="1"/>
</dbReference>
<evidence type="ECO:0000256" key="5">
    <source>
        <dbReference type="ARBA" id="ARBA00022630"/>
    </source>
</evidence>
<evidence type="ECO:0000256" key="12">
    <source>
        <dbReference type="PIRSR" id="PIRSR000168-1"/>
    </source>
</evidence>
<evidence type="ECO:0000259" key="16">
    <source>
        <dbReference type="Pfam" id="PF22924"/>
    </source>
</evidence>
<reference evidence="17" key="1">
    <citation type="submission" date="2021-12" db="EMBL/GenBank/DDBJ databases">
        <title>Convergent genome expansion in fungi linked to evolution of root-endophyte symbiosis.</title>
        <authorList>
            <consortium name="DOE Joint Genome Institute"/>
            <person name="Ke Y.-H."/>
            <person name="Bonito G."/>
            <person name="Liao H.-L."/>
            <person name="Looney B."/>
            <person name="Rojas-Flechas A."/>
            <person name="Nash J."/>
            <person name="Hameed K."/>
            <person name="Schadt C."/>
            <person name="Martin F."/>
            <person name="Crous P.W."/>
            <person name="Miettinen O."/>
            <person name="Magnuson J.K."/>
            <person name="Labbe J."/>
            <person name="Jacobson D."/>
            <person name="Doktycz M.J."/>
            <person name="Veneault-Fourrey C."/>
            <person name="Kuo A."/>
            <person name="Mondo S."/>
            <person name="Calhoun S."/>
            <person name="Riley R."/>
            <person name="Ohm R."/>
            <person name="LaButti K."/>
            <person name="Andreopoulos B."/>
            <person name="Pangilinan J."/>
            <person name="Nolan M."/>
            <person name="Tritt A."/>
            <person name="Clum A."/>
            <person name="Lipzen A."/>
            <person name="Daum C."/>
            <person name="Barry K."/>
            <person name="Grigoriev I.V."/>
            <person name="Vilgalys R."/>
        </authorList>
    </citation>
    <scope>NUCLEOTIDE SEQUENCE</scope>
    <source>
        <strain evidence="17">PMI_201</strain>
    </source>
</reference>
<proteinExistence type="inferred from homology"/>
<evidence type="ECO:0000256" key="3">
    <source>
        <dbReference type="ARBA" id="ARBA00004275"/>
    </source>
</evidence>
<keyword evidence="10" id="KW-0576">Peroxisome</keyword>
<dbReference type="InterPro" id="IPR036250">
    <property type="entry name" value="AcylCo_DH-like_C"/>
</dbReference>
<dbReference type="Pfam" id="PF22924">
    <property type="entry name" value="ACOX_C_alpha1"/>
    <property type="match status" value="1"/>
</dbReference>
<dbReference type="InterPro" id="IPR029320">
    <property type="entry name" value="Acyl-CoA_ox_N"/>
</dbReference>
<dbReference type="Gene3D" id="2.40.110.10">
    <property type="entry name" value="Butyryl-CoA Dehydrogenase, subunit A, domain 2"/>
    <property type="match status" value="1"/>
</dbReference>
<dbReference type="AlphaFoldDB" id="A0AAD4KZR1"/>
<keyword evidence="5 11" id="KW-0285">Flavoprotein</keyword>
<comment type="subcellular location">
    <subcellularLocation>
        <location evidence="3">Peroxisome</location>
    </subcellularLocation>
</comment>
<evidence type="ECO:0000313" key="18">
    <source>
        <dbReference type="Proteomes" id="UP001201262"/>
    </source>
</evidence>
<dbReference type="PANTHER" id="PTHR10909:SF250">
    <property type="entry name" value="PEROXISOMAL ACYL-COENZYME A OXIDASE 1"/>
    <property type="match status" value="1"/>
</dbReference>
<dbReference type="Pfam" id="PF14749">
    <property type="entry name" value="Acyl-CoA_ox_N"/>
    <property type="match status" value="1"/>
</dbReference>
<feature type="binding site" evidence="13">
    <location>
        <position position="163"/>
    </location>
    <ligand>
        <name>FAD</name>
        <dbReference type="ChEBI" id="CHEBI:57692"/>
    </ligand>
</feature>
<feature type="domain" description="Acyl-CoA oxidase C-terminal" evidence="14">
    <location>
        <begin position="480"/>
        <end position="610"/>
    </location>
</feature>
<evidence type="ECO:0000256" key="1">
    <source>
        <dbReference type="ARBA" id="ARBA00001201"/>
    </source>
</evidence>
<comment type="cofactor">
    <cofactor evidence="2">
        <name>FAD</name>
        <dbReference type="ChEBI" id="CHEBI:57692"/>
    </cofactor>
</comment>